<dbReference type="PANTHER" id="PTHR44259">
    <property type="entry name" value="OS07G0183000 PROTEIN-RELATED"/>
    <property type="match status" value="1"/>
</dbReference>
<proteinExistence type="predicted"/>
<dbReference type="Pfam" id="PF03478">
    <property type="entry name" value="Beta-prop_KIB1-4"/>
    <property type="match status" value="1"/>
</dbReference>
<dbReference type="Proteomes" id="UP001632038">
    <property type="component" value="Unassembled WGS sequence"/>
</dbReference>
<evidence type="ECO:0000313" key="2">
    <source>
        <dbReference type="EMBL" id="KAL3647852.1"/>
    </source>
</evidence>
<evidence type="ECO:0000313" key="3">
    <source>
        <dbReference type="Proteomes" id="UP001632038"/>
    </source>
</evidence>
<dbReference type="InterPro" id="IPR005174">
    <property type="entry name" value="KIB1-4_b-propeller"/>
</dbReference>
<evidence type="ECO:0000259" key="1">
    <source>
        <dbReference type="Pfam" id="PF03478"/>
    </source>
</evidence>
<name>A0ABD3E1J5_9LAMI</name>
<sequence>MAPPSIFSSSLRFISSISTFKSQNFRRMMSTTTTAAHGLINNPSPCLMLPPTFEGDNIVYNFYNLAQNKVLNFNNDKLIPEQDTRFVGSSHGWLALFNERNCDVILTNPITRRHVKLPPRKSNEPQYYTDRESGVSKVIISCDAEHEECQAMLIGDDSRLAYCRPGRSPTEWTPLGGHTRPPYHQLSRKYEDLVYSSRHNLFFCVTETTNGDDFEAWDVASDPPRRRWENLDLLTYDNNYDNYDNWLMRAGHLLEDKTGWFCEQFRGLVYGEQTDQLFFVTRHIVRRMAPDGSSSEDLDSSYPYKTVSFDVHKVDWELDGEGGRLSHLVDGGSLDGLAMFVGLNHSFALSANGLKPNSIYFTDDKGMTPPKWLDRKYGGHDIGIFDYENKTISPCYYPCDVQSFERIMPEPIWFTPSSLN</sequence>
<feature type="domain" description="KIB1-4 beta-propeller" evidence="1">
    <location>
        <begin position="62"/>
        <end position="386"/>
    </location>
</feature>
<keyword evidence="3" id="KW-1185">Reference proteome</keyword>
<dbReference type="PANTHER" id="PTHR44259:SF37">
    <property type="entry name" value="DUF1618 DOMAIN-CONTAINING PROTEIN"/>
    <property type="match status" value="1"/>
</dbReference>
<dbReference type="AlphaFoldDB" id="A0ABD3E1J5"/>
<organism evidence="2 3">
    <name type="scientific">Castilleja foliolosa</name>
    <dbReference type="NCBI Taxonomy" id="1961234"/>
    <lineage>
        <taxon>Eukaryota</taxon>
        <taxon>Viridiplantae</taxon>
        <taxon>Streptophyta</taxon>
        <taxon>Embryophyta</taxon>
        <taxon>Tracheophyta</taxon>
        <taxon>Spermatophyta</taxon>
        <taxon>Magnoliopsida</taxon>
        <taxon>eudicotyledons</taxon>
        <taxon>Gunneridae</taxon>
        <taxon>Pentapetalae</taxon>
        <taxon>asterids</taxon>
        <taxon>lamiids</taxon>
        <taxon>Lamiales</taxon>
        <taxon>Orobanchaceae</taxon>
        <taxon>Pedicularideae</taxon>
        <taxon>Castillejinae</taxon>
        <taxon>Castilleja</taxon>
    </lineage>
</organism>
<accession>A0ABD3E1J5</accession>
<gene>
    <name evidence="2" type="ORF">CASFOL_008820</name>
</gene>
<reference evidence="3" key="1">
    <citation type="journal article" date="2024" name="IScience">
        <title>Strigolactones Initiate the Formation of Haustorium-like Structures in Castilleja.</title>
        <authorList>
            <person name="Buerger M."/>
            <person name="Peterson D."/>
            <person name="Chory J."/>
        </authorList>
    </citation>
    <scope>NUCLEOTIDE SEQUENCE [LARGE SCALE GENOMIC DNA]</scope>
</reference>
<dbReference type="InterPro" id="IPR050942">
    <property type="entry name" value="F-box_BR-signaling"/>
</dbReference>
<protein>
    <recommendedName>
        <fullName evidence="1">KIB1-4 beta-propeller domain-containing protein</fullName>
    </recommendedName>
</protein>
<dbReference type="EMBL" id="JAVIJP010000009">
    <property type="protein sequence ID" value="KAL3647852.1"/>
    <property type="molecule type" value="Genomic_DNA"/>
</dbReference>
<comment type="caution">
    <text evidence="2">The sequence shown here is derived from an EMBL/GenBank/DDBJ whole genome shotgun (WGS) entry which is preliminary data.</text>
</comment>